<comment type="caution">
    <text evidence="2">The sequence shown here is derived from an EMBL/GenBank/DDBJ whole genome shotgun (WGS) entry which is preliminary data.</text>
</comment>
<dbReference type="GO" id="GO:0046512">
    <property type="term" value="P:sphingosine biosynthetic process"/>
    <property type="evidence" value="ECO:0007669"/>
    <property type="project" value="TreeGrafter"/>
</dbReference>
<dbReference type="InterPro" id="IPR016064">
    <property type="entry name" value="NAD/diacylglycerol_kinase_sf"/>
</dbReference>
<evidence type="ECO:0000313" key="2">
    <source>
        <dbReference type="EMBL" id="GIX77265.1"/>
    </source>
</evidence>
<name>A0AAV4MZ68_CAEEX</name>
<dbReference type="Proteomes" id="UP001054945">
    <property type="component" value="Unassembled WGS sequence"/>
</dbReference>
<evidence type="ECO:0000313" key="3">
    <source>
        <dbReference type="Proteomes" id="UP001054945"/>
    </source>
</evidence>
<dbReference type="SUPFAM" id="SSF111331">
    <property type="entry name" value="NAD kinase/diacylglycerol kinase-like"/>
    <property type="match status" value="1"/>
</dbReference>
<dbReference type="Pfam" id="PF00781">
    <property type="entry name" value="DAGK_cat"/>
    <property type="match status" value="1"/>
</dbReference>
<dbReference type="PANTHER" id="PTHR12358:SF112">
    <property type="entry name" value="LD11247P-RELATED"/>
    <property type="match status" value="1"/>
</dbReference>
<gene>
    <name evidence="2" type="ORF">CEXT_674911</name>
</gene>
<keyword evidence="3" id="KW-1185">Reference proteome</keyword>
<accession>A0AAV4MZ68</accession>
<feature type="domain" description="DAGKc" evidence="1">
    <location>
        <begin position="1"/>
        <end position="90"/>
    </location>
</feature>
<dbReference type="AlphaFoldDB" id="A0AAV4MZ68"/>
<dbReference type="PANTHER" id="PTHR12358">
    <property type="entry name" value="SPHINGOSINE KINASE"/>
    <property type="match status" value="1"/>
</dbReference>
<evidence type="ECO:0000259" key="1">
    <source>
        <dbReference type="PROSITE" id="PS50146"/>
    </source>
</evidence>
<proteinExistence type="predicted"/>
<reference evidence="2 3" key="1">
    <citation type="submission" date="2021-06" db="EMBL/GenBank/DDBJ databases">
        <title>Caerostris extrusa draft genome.</title>
        <authorList>
            <person name="Kono N."/>
            <person name="Arakawa K."/>
        </authorList>
    </citation>
    <scope>NUCLEOTIDE SEQUENCE [LARGE SCALE GENOMIC DNA]</scope>
</reference>
<dbReference type="InterPro" id="IPR017438">
    <property type="entry name" value="ATP-NAD_kinase_N"/>
</dbReference>
<dbReference type="Gene3D" id="3.40.50.10330">
    <property type="entry name" value="Probable inorganic polyphosphate/atp-NAD kinase, domain 1"/>
    <property type="match status" value="1"/>
</dbReference>
<sequence>SGPGKAYQIFKERVIPLFVESDTQYEVLITDRANCARDFMKKADVSQWDGIVVVSGDGLLFEPESLLVELREEDSNPQNITIGNIRSKLW</sequence>
<dbReference type="GO" id="GO:0016020">
    <property type="term" value="C:membrane"/>
    <property type="evidence" value="ECO:0007669"/>
    <property type="project" value="TreeGrafter"/>
</dbReference>
<dbReference type="EMBL" id="BPLR01020311">
    <property type="protein sequence ID" value="GIX77265.1"/>
    <property type="molecule type" value="Genomic_DNA"/>
</dbReference>
<dbReference type="InterPro" id="IPR001206">
    <property type="entry name" value="Diacylglycerol_kinase_cat_dom"/>
</dbReference>
<dbReference type="InterPro" id="IPR050187">
    <property type="entry name" value="Lipid_Phosphate_FormReg"/>
</dbReference>
<protein>
    <recommendedName>
        <fullName evidence="1">DAGKc domain-containing protein</fullName>
    </recommendedName>
</protein>
<dbReference type="PROSITE" id="PS50146">
    <property type="entry name" value="DAGK"/>
    <property type="match status" value="1"/>
</dbReference>
<feature type="non-terminal residue" evidence="2">
    <location>
        <position position="1"/>
    </location>
</feature>
<dbReference type="GO" id="GO:0005737">
    <property type="term" value="C:cytoplasm"/>
    <property type="evidence" value="ECO:0007669"/>
    <property type="project" value="TreeGrafter"/>
</dbReference>
<dbReference type="GO" id="GO:0001727">
    <property type="term" value="F:lipid kinase activity"/>
    <property type="evidence" value="ECO:0007669"/>
    <property type="project" value="TreeGrafter"/>
</dbReference>
<organism evidence="2 3">
    <name type="scientific">Caerostris extrusa</name>
    <name type="common">Bark spider</name>
    <name type="synonym">Caerostris bankana</name>
    <dbReference type="NCBI Taxonomy" id="172846"/>
    <lineage>
        <taxon>Eukaryota</taxon>
        <taxon>Metazoa</taxon>
        <taxon>Ecdysozoa</taxon>
        <taxon>Arthropoda</taxon>
        <taxon>Chelicerata</taxon>
        <taxon>Arachnida</taxon>
        <taxon>Araneae</taxon>
        <taxon>Araneomorphae</taxon>
        <taxon>Entelegynae</taxon>
        <taxon>Araneoidea</taxon>
        <taxon>Araneidae</taxon>
        <taxon>Caerostris</taxon>
    </lineage>
</organism>